<name>D0GNV1_9FUSO</name>
<evidence type="ECO:0000313" key="3">
    <source>
        <dbReference type="EMBL" id="EEY34263.1"/>
    </source>
</evidence>
<keyword evidence="2" id="KW-0812">Transmembrane</keyword>
<evidence type="ECO:0000256" key="2">
    <source>
        <dbReference type="SAM" id="Phobius"/>
    </source>
</evidence>
<dbReference type="EMBL" id="ADAD01000176">
    <property type="protein sequence ID" value="EEY34263.1"/>
    <property type="molecule type" value="Genomic_DNA"/>
</dbReference>
<dbReference type="PANTHER" id="PTHR33219">
    <property type="entry name" value="YLMG HOMOLOG PROTEIN 2, CHLOROPLASTIC"/>
    <property type="match status" value="1"/>
</dbReference>
<reference evidence="3 4" key="1">
    <citation type="submission" date="2009-10" db="EMBL/GenBank/DDBJ databases">
        <authorList>
            <person name="Harkins D.M."/>
            <person name="Madupu R."/>
            <person name="Durkin A.S."/>
            <person name="Torralba M."/>
            <person name="Methe B."/>
            <person name="Sutton G.G."/>
            <person name="Strausberg R.L."/>
            <person name="Nelson K.E."/>
        </authorList>
    </citation>
    <scope>NUCLEOTIDE SEQUENCE [LARGE SCALE GENOMIC DNA]</scope>
    <source>
        <strain evidence="3 4">F0264</strain>
    </source>
</reference>
<dbReference type="eggNOG" id="COG0762">
    <property type="taxonomic scope" value="Bacteria"/>
</dbReference>
<protein>
    <submittedName>
        <fullName evidence="3">YGGT family protein</fullName>
    </submittedName>
</protein>
<keyword evidence="2" id="KW-1133">Transmembrane helix</keyword>
<dbReference type="PANTHER" id="PTHR33219:SF14">
    <property type="entry name" value="PROTEIN COFACTOR ASSEMBLY OF COMPLEX C SUBUNIT B CCB3, CHLOROPLASTIC-RELATED"/>
    <property type="match status" value="1"/>
</dbReference>
<evidence type="ECO:0000256" key="1">
    <source>
        <dbReference type="ARBA" id="ARBA00010894"/>
    </source>
</evidence>
<gene>
    <name evidence="3" type="ORF">HMPREF0554_2384</name>
</gene>
<comment type="caution">
    <text evidence="3">The sequence shown here is derived from an EMBL/GenBank/DDBJ whole genome shotgun (WGS) entry which is preliminary data.</text>
</comment>
<dbReference type="Proteomes" id="UP000004226">
    <property type="component" value="Unassembled WGS sequence"/>
</dbReference>
<organism evidence="3 4">
    <name type="scientific">Pseudoleptotrichia goodfellowii F0264</name>
    <dbReference type="NCBI Taxonomy" id="596323"/>
    <lineage>
        <taxon>Bacteria</taxon>
        <taxon>Fusobacteriati</taxon>
        <taxon>Fusobacteriota</taxon>
        <taxon>Fusobacteriia</taxon>
        <taxon>Fusobacteriales</taxon>
        <taxon>Leptotrichiaceae</taxon>
        <taxon>Pseudoleptotrichia</taxon>
    </lineage>
</organism>
<dbReference type="InterPro" id="IPR003425">
    <property type="entry name" value="CCB3/YggT"/>
</dbReference>
<dbReference type="RefSeq" id="WP_006808139.1">
    <property type="nucleotide sequence ID" value="NZ_ADAD01000176.1"/>
</dbReference>
<feature type="transmembrane region" description="Helical" evidence="2">
    <location>
        <begin position="6"/>
        <end position="28"/>
    </location>
</feature>
<dbReference type="AlphaFoldDB" id="D0GNV1"/>
<keyword evidence="4" id="KW-1185">Reference proteome</keyword>
<proteinExistence type="inferred from homology"/>
<keyword evidence="2" id="KW-0472">Membrane</keyword>
<dbReference type="GO" id="GO:0016020">
    <property type="term" value="C:membrane"/>
    <property type="evidence" value="ECO:0007669"/>
    <property type="project" value="InterPro"/>
</dbReference>
<accession>D0GNV1</accession>
<evidence type="ECO:0000313" key="4">
    <source>
        <dbReference type="Proteomes" id="UP000004226"/>
    </source>
</evidence>
<comment type="similarity">
    <text evidence="1">Belongs to the YggT family.</text>
</comment>
<sequence length="89" mass="10280">MENILYIIYKIIDLYSIIILISVLGSWVDGRNQSPFFRFINKLTNPYLKLFRIIIPAGNMNIDISPIIGITVLNLLKSIIGRLYYFSVV</sequence>
<dbReference type="Pfam" id="PF02325">
    <property type="entry name" value="CCB3_YggT"/>
    <property type="match status" value="1"/>
</dbReference>